<name>A0A6G1PP22_CHAAH</name>
<evidence type="ECO:0000256" key="11">
    <source>
        <dbReference type="ARBA" id="ARBA00029855"/>
    </source>
</evidence>
<evidence type="ECO:0000259" key="15">
    <source>
        <dbReference type="PROSITE" id="PS50923"/>
    </source>
</evidence>
<dbReference type="AlphaFoldDB" id="A0A6G1PP22"/>
<accession>A0A6G1PP22</accession>
<keyword evidence="5 13" id="KW-0768">Sushi</keyword>
<dbReference type="Pfam" id="PF09014">
    <property type="entry name" value="Sushi_2"/>
    <property type="match status" value="1"/>
</dbReference>
<keyword evidence="10" id="KW-0325">Glycoprotein</keyword>
<dbReference type="GO" id="GO:0008201">
    <property type="term" value="F:heparin binding"/>
    <property type="evidence" value="ECO:0007669"/>
    <property type="project" value="UniProtKB-KW"/>
</dbReference>
<keyword evidence="7 14" id="KW-0732">Signal</keyword>
<dbReference type="PANTHER" id="PTHR19325:SF502">
    <property type="entry name" value="BETA-2-GLYCOPROTEIN 1"/>
    <property type="match status" value="1"/>
</dbReference>
<evidence type="ECO:0000256" key="9">
    <source>
        <dbReference type="ARBA" id="ARBA00023157"/>
    </source>
</evidence>
<evidence type="ECO:0000256" key="4">
    <source>
        <dbReference type="ARBA" id="ARBA00022525"/>
    </source>
</evidence>
<keyword evidence="6" id="KW-0358">Heparin-binding</keyword>
<evidence type="ECO:0000256" key="1">
    <source>
        <dbReference type="ARBA" id="ARBA00003651"/>
    </source>
</evidence>
<dbReference type="EMBL" id="CM015718">
    <property type="protein sequence ID" value="KAF3692025.1"/>
    <property type="molecule type" value="Genomic_DNA"/>
</dbReference>
<dbReference type="GO" id="GO:0005576">
    <property type="term" value="C:extracellular region"/>
    <property type="evidence" value="ECO:0007669"/>
    <property type="project" value="UniProtKB-SubCell"/>
</dbReference>
<keyword evidence="4" id="KW-0964">Secreted</keyword>
<feature type="signal peptide" evidence="14">
    <location>
        <begin position="1"/>
        <end position="16"/>
    </location>
</feature>
<dbReference type="PROSITE" id="PS50923">
    <property type="entry name" value="SUSHI"/>
    <property type="match status" value="2"/>
</dbReference>
<evidence type="ECO:0000256" key="13">
    <source>
        <dbReference type="PROSITE-ProRule" id="PRU00302"/>
    </source>
</evidence>
<feature type="domain" description="Sushi" evidence="15">
    <location>
        <begin position="88"/>
        <end position="148"/>
    </location>
</feature>
<evidence type="ECO:0000256" key="8">
    <source>
        <dbReference type="ARBA" id="ARBA00022737"/>
    </source>
</evidence>
<dbReference type="InterPro" id="IPR035976">
    <property type="entry name" value="Sushi/SCR/CCP_sf"/>
</dbReference>
<dbReference type="Pfam" id="PF00084">
    <property type="entry name" value="Sushi"/>
    <property type="match status" value="2"/>
</dbReference>
<evidence type="ECO:0000256" key="14">
    <source>
        <dbReference type="SAM" id="SignalP"/>
    </source>
</evidence>
<keyword evidence="17" id="KW-1185">Reference proteome</keyword>
<comment type="caution">
    <text evidence="13">Lacks conserved residue(s) required for the propagation of feature annotation.</text>
</comment>
<evidence type="ECO:0000256" key="6">
    <source>
        <dbReference type="ARBA" id="ARBA00022674"/>
    </source>
</evidence>
<feature type="disulfide bond" evidence="13">
    <location>
        <begin position="119"/>
        <end position="146"/>
    </location>
</feature>
<protein>
    <recommendedName>
        <fullName evidence="3">Beta-2-glycoprotein 1</fullName>
    </recommendedName>
    <alternativeName>
        <fullName evidence="11">Apolipoprotein H</fullName>
    </alternativeName>
    <alternativeName>
        <fullName evidence="12">Beta-2-glycoprotein I</fullName>
    </alternativeName>
</protein>
<reference evidence="17" key="2">
    <citation type="submission" date="2019-02" db="EMBL/GenBank/DDBJ databases">
        <title>Opniocepnalus argus Var Kimnra genome.</title>
        <authorList>
            <person name="Zhou C."/>
            <person name="Xiao S."/>
        </authorList>
    </citation>
    <scope>NUCLEOTIDE SEQUENCE [LARGE SCALE GENOMIC DNA]</scope>
</reference>
<feature type="disulfide bond" evidence="13">
    <location>
        <begin position="90"/>
        <end position="133"/>
    </location>
</feature>
<evidence type="ECO:0000256" key="12">
    <source>
        <dbReference type="ARBA" id="ARBA00033414"/>
    </source>
</evidence>
<comment type="function">
    <text evidence="1">Binds to various kinds of negatively charged substances such as heparin, phospholipids, and dextran sulfate. May prevent activation of the intrinsic blood coagulation cascade by binding to phospholipids on the surface of damaged cells.</text>
</comment>
<dbReference type="InterPro" id="IPR050350">
    <property type="entry name" value="Compl-Cell_Adhes-Reg"/>
</dbReference>
<sequence>MDCALLLLSLWALTRAVSPQFSGRTCPWPLPPSDNSVDRLLSPTHSFSALLEVRCKPGFTLPNGLDATIRRCQGDRQWSGDEPICADVYCQPPPEVEQGYVVAVQKTEYEVGFDIHFLCKKNFLLDGPQKITCQLNGSWSASPPHCRARCLIPAERSRVLIGGVKRWPFDVTDAMVPHGENVTFFCKHPRKQCSFTTTQTCFDGKLQPPSCYLEPTWLQYKLFPHRLVSEIEACEPGDVE</sequence>
<dbReference type="Proteomes" id="UP000503349">
    <property type="component" value="Chromosome 7"/>
</dbReference>
<evidence type="ECO:0000313" key="17">
    <source>
        <dbReference type="Proteomes" id="UP000503349"/>
    </source>
</evidence>
<evidence type="ECO:0000313" key="16">
    <source>
        <dbReference type="EMBL" id="KAF3692025.1"/>
    </source>
</evidence>
<gene>
    <name evidence="16" type="ORF">EXN66_Car007700</name>
</gene>
<evidence type="ECO:0000256" key="2">
    <source>
        <dbReference type="ARBA" id="ARBA00004613"/>
    </source>
</evidence>
<evidence type="ECO:0000256" key="5">
    <source>
        <dbReference type="ARBA" id="ARBA00022659"/>
    </source>
</evidence>
<keyword evidence="9 13" id="KW-1015">Disulfide bond</keyword>
<proteinExistence type="predicted"/>
<dbReference type="InterPro" id="IPR015104">
    <property type="entry name" value="Sushi_2"/>
</dbReference>
<dbReference type="Gene3D" id="2.10.70.10">
    <property type="entry name" value="Complement Module, domain 1"/>
    <property type="match status" value="3"/>
</dbReference>
<dbReference type="FunFam" id="2.10.70.10:FF:000014">
    <property type="entry name" value="Membrane cofactor protein"/>
    <property type="match status" value="1"/>
</dbReference>
<dbReference type="SUPFAM" id="SSF57535">
    <property type="entry name" value="Complement control module/SCR domain"/>
    <property type="match status" value="3"/>
</dbReference>
<organism evidence="16 17">
    <name type="scientific">Channa argus</name>
    <name type="common">Northern snakehead</name>
    <name type="synonym">Ophicephalus argus</name>
    <dbReference type="NCBI Taxonomy" id="215402"/>
    <lineage>
        <taxon>Eukaryota</taxon>
        <taxon>Metazoa</taxon>
        <taxon>Chordata</taxon>
        <taxon>Craniata</taxon>
        <taxon>Vertebrata</taxon>
        <taxon>Euteleostomi</taxon>
        <taxon>Actinopterygii</taxon>
        <taxon>Neopterygii</taxon>
        <taxon>Teleostei</taxon>
        <taxon>Neoteleostei</taxon>
        <taxon>Acanthomorphata</taxon>
        <taxon>Anabantaria</taxon>
        <taxon>Anabantiformes</taxon>
        <taxon>Channoidei</taxon>
        <taxon>Channidae</taxon>
        <taxon>Channa</taxon>
    </lineage>
</organism>
<dbReference type="PANTHER" id="PTHR19325">
    <property type="entry name" value="COMPLEMENT COMPONENT-RELATED SUSHI DOMAIN-CONTAINING"/>
    <property type="match status" value="1"/>
</dbReference>
<comment type="subcellular location">
    <subcellularLocation>
        <location evidence="2">Secreted</location>
    </subcellularLocation>
</comment>
<feature type="domain" description="Sushi" evidence="15">
    <location>
        <begin position="24"/>
        <end position="87"/>
    </location>
</feature>
<feature type="chain" id="PRO_5026301419" description="Beta-2-glycoprotein 1" evidence="14">
    <location>
        <begin position="17"/>
        <end position="240"/>
    </location>
</feature>
<dbReference type="InterPro" id="IPR000436">
    <property type="entry name" value="Sushi_SCR_CCP_dom"/>
</dbReference>
<reference evidence="16 17" key="1">
    <citation type="submission" date="2019-02" db="EMBL/GenBank/DDBJ databases">
        <title>Opniocepnalus argus genome.</title>
        <authorList>
            <person name="Zhou C."/>
            <person name="Xiao S."/>
        </authorList>
    </citation>
    <scope>NUCLEOTIDE SEQUENCE [LARGE SCALE GENOMIC DNA]</scope>
    <source>
        <strain evidence="16">OARG1902GOOAL</strain>
        <tissue evidence="16">Muscle</tissue>
    </source>
</reference>
<evidence type="ECO:0000256" key="7">
    <source>
        <dbReference type="ARBA" id="ARBA00022729"/>
    </source>
</evidence>
<keyword evidence="8" id="KW-0677">Repeat</keyword>
<dbReference type="CDD" id="cd00033">
    <property type="entry name" value="CCP"/>
    <property type="match status" value="2"/>
</dbReference>
<dbReference type="SMART" id="SM00032">
    <property type="entry name" value="CCP"/>
    <property type="match status" value="2"/>
</dbReference>
<evidence type="ECO:0000256" key="3">
    <source>
        <dbReference type="ARBA" id="ARBA00020104"/>
    </source>
</evidence>
<evidence type="ECO:0000256" key="10">
    <source>
        <dbReference type="ARBA" id="ARBA00023180"/>
    </source>
</evidence>